<dbReference type="Pfam" id="PF14345">
    <property type="entry name" value="GDYXXLXY"/>
    <property type="match status" value="1"/>
</dbReference>
<sequence length="89" mass="9129">MLVTDAYFFPEGTGKVFERAKFGDFRVLPDGRALLVGLADADGKPIPVLTQARTPSDEAHTADGSAEDASVVDAVDAPAEPADAAASAP</sequence>
<comment type="caution">
    <text evidence="1">The sequence shown here is derived from an EMBL/GenBank/DDBJ whole genome shotgun (WGS) entry which is preliminary data.</text>
</comment>
<dbReference type="InterPro" id="IPR025833">
    <property type="entry name" value="GDYXXLXY"/>
</dbReference>
<evidence type="ECO:0000313" key="1">
    <source>
        <dbReference type="EMBL" id="MPM45457.1"/>
    </source>
</evidence>
<accession>A0A644ZXI1</accession>
<protein>
    <submittedName>
        <fullName evidence="1">Uncharacterized protein</fullName>
    </submittedName>
</protein>
<organism evidence="1">
    <name type="scientific">bioreactor metagenome</name>
    <dbReference type="NCBI Taxonomy" id="1076179"/>
    <lineage>
        <taxon>unclassified sequences</taxon>
        <taxon>metagenomes</taxon>
        <taxon>ecological metagenomes</taxon>
    </lineage>
</organism>
<dbReference type="AlphaFoldDB" id="A0A644ZXI1"/>
<dbReference type="EMBL" id="VSSQ01010882">
    <property type="protein sequence ID" value="MPM45457.1"/>
    <property type="molecule type" value="Genomic_DNA"/>
</dbReference>
<reference evidence="1" key="1">
    <citation type="submission" date="2019-08" db="EMBL/GenBank/DDBJ databases">
        <authorList>
            <person name="Kucharzyk K."/>
            <person name="Murdoch R.W."/>
            <person name="Higgins S."/>
            <person name="Loffler F."/>
        </authorList>
    </citation>
    <scope>NUCLEOTIDE SEQUENCE</scope>
</reference>
<name>A0A644ZXI1_9ZZZZ</name>
<gene>
    <name evidence="1" type="ORF">SDC9_92144</name>
</gene>
<proteinExistence type="predicted"/>